<dbReference type="PRINTS" id="PR00838">
    <property type="entry name" value="V5ALLERGEN"/>
</dbReference>
<keyword evidence="3" id="KW-1185">Reference proteome</keyword>
<keyword evidence="1" id="KW-0732">Signal</keyword>
<dbReference type="Pfam" id="PF00188">
    <property type="entry name" value="CAP"/>
    <property type="match status" value="1"/>
</dbReference>
<feature type="domain" description="SCP" evidence="2">
    <location>
        <begin position="27"/>
        <end position="187"/>
    </location>
</feature>
<dbReference type="SMART" id="SM00198">
    <property type="entry name" value="SCP"/>
    <property type="match status" value="1"/>
</dbReference>
<sequence>MFKILVLCVIFEISAAAVCPGSTVTQALQDTILSTHNNFRSQLAKGLSVIKGGALASGAKNMYELTYDCDLEATAQTLANKCLGANTAGHSPESVLAATNTGENLYSSNTVQTTQALLIAGMNDWWGELVKYGGITPTDVKFTLTNFALGIGHWTQMAWGKTTTVGCAFKQCPSLNNQVMVVCHYRAR</sequence>
<dbReference type="InterPro" id="IPR001283">
    <property type="entry name" value="CRISP-related"/>
</dbReference>
<dbReference type="PROSITE" id="PS01009">
    <property type="entry name" value="CRISP_1"/>
    <property type="match status" value="1"/>
</dbReference>
<name>A0A914P8Z4_9BILA</name>
<protein>
    <submittedName>
        <fullName evidence="4">SCP domain-containing protein</fullName>
    </submittedName>
</protein>
<dbReference type="Proteomes" id="UP000887578">
    <property type="component" value="Unplaced"/>
</dbReference>
<dbReference type="InterPro" id="IPR014044">
    <property type="entry name" value="CAP_dom"/>
</dbReference>
<dbReference type="InterPro" id="IPR002413">
    <property type="entry name" value="V5_allergen-like"/>
</dbReference>
<evidence type="ECO:0000259" key="2">
    <source>
        <dbReference type="SMART" id="SM00198"/>
    </source>
</evidence>
<dbReference type="SUPFAM" id="SSF55797">
    <property type="entry name" value="PR-1-like"/>
    <property type="match status" value="1"/>
</dbReference>
<dbReference type="AlphaFoldDB" id="A0A914P8Z4"/>
<evidence type="ECO:0000313" key="4">
    <source>
        <dbReference type="WBParaSite" id="PDA_v2.g1170.t1"/>
    </source>
</evidence>
<accession>A0A914P8Z4</accession>
<evidence type="ECO:0000256" key="1">
    <source>
        <dbReference type="SAM" id="SignalP"/>
    </source>
</evidence>
<feature type="chain" id="PRO_5036849979" evidence="1">
    <location>
        <begin position="17"/>
        <end position="188"/>
    </location>
</feature>
<dbReference type="InterPro" id="IPR035940">
    <property type="entry name" value="CAP_sf"/>
</dbReference>
<dbReference type="PRINTS" id="PR00837">
    <property type="entry name" value="V5TPXLIKE"/>
</dbReference>
<dbReference type="GO" id="GO:0005576">
    <property type="term" value="C:extracellular region"/>
    <property type="evidence" value="ECO:0007669"/>
    <property type="project" value="InterPro"/>
</dbReference>
<dbReference type="WBParaSite" id="PDA_v2.g1170.t1">
    <property type="protein sequence ID" value="PDA_v2.g1170.t1"/>
    <property type="gene ID" value="PDA_v2.g1170"/>
</dbReference>
<evidence type="ECO:0000313" key="3">
    <source>
        <dbReference type="Proteomes" id="UP000887578"/>
    </source>
</evidence>
<proteinExistence type="predicted"/>
<reference evidence="4" key="1">
    <citation type="submission" date="2022-11" db="UniProtKB">
        <authorList>
            <consortium name="WormBaseParasite"/>
        </authorList>
    </citation>
    <scope>IDENTIFICATION</scope>
</reference>
<dbReference type="PANTHER" id="PTHR10334">
    <property type="entry name" value="CYSTEINE-RICH SECRETORY PROTEIN-RELATED"/>
    <property type="match status" value="1"/>
</dbReference>
<dbReference type="Gene3D" id="3.40.33.10">
    <property type="entry name" value="CAP"/>
    <property type="match status" value="1"/>
</dbReference>
<dbReference type="InterPro" id="IPR018244">
    <property type="entry name" value="Allrgn_V5/Tpx1_CS"/>
</dbReference>
<feature type="signal peptide" evidence="1">
    <location>
        <begin position="1"/>
        <end position="16"/>
    </location>
</feature>
<organism evidence="3 4">
    <name type="scientific">Panagrolaimus davidi</name>
    <dbReference type="NCBI Taxonomy" id="227884"/>
    <lineage>
        <taxon>Eukaryota</taxon>
        <taxon>Metazoa</taxon>
        <taxon>Ecdysozoa</taxon>
        <taxon>Nematoda</taxon>
        <taxon>Chromadorea</taxon>
        <taxon>Rhabditida</taxon>
        <taxon>Tylenchina</taxon>
        <taxon>Panagrolaimomorpha</taxon>
        <taxon>Panagrolaimoidea</taxon>
        <taxon>Panagrolaimidae</taxon>
        <taxon>Panagrolaimus</taxon>
    </lineage>
</organism>
<dbReference type="CDD" id="cd05380">
    <property type="entry name" value="CAP_euk"/>
    <property type="match status" value="1"/>
</dbReference>